<keyword evidence="3" id="KW-1185">Reference proteome</keyword>
<feature type="region of interest" description="Disordered" evidence="1">
    <location>
        <begin position="1"/>
        <end position="65"/>
    </location>
</feature>
<evidence type="ECO:0000313" key="3">
    <source>
        <dbReference type="Proteomes" id="UP001529510"/>
    </source>
</evidence>
<evidence type="ECO:0000313" key="2">
    <source>
        <dbReference type="EMBL" id="KAL0197331.1"/>
    </source>
</evidence>
<reference evidence="2 3" key="1">
    <citation type="submission" date="2024-05" db="EMBL/GenBank/DDBJ databases">
        <title>Genome sequencing and assembly of Indian major carp, Cirrhinus mrigala (Hamilton, 1822).</title>
        <authorList>
            <person name="Mohindra V."/>
            <person name="Chowdhury L.M."/>
            <person name="Lal K."/>
            <person name="Jena J.K."/>
        </authorList>
    </citation>
    <scope>NUCLEOTIDE SEQUENCE [LARGE SCALE GENOMIC DNA]</scope>
    <source>
        <strain evidence="2">CM1030</strain>
        <tissue evidence="2">Blood</tissue>
    </source>
</reference>
<protein>
    <submittedName>
        <fullName evidence="2">Uncharacterized protein</fullName>
    </submittedName>
</protein>
<dbReference type="AlphaFoldDB" id="A0ABD0RG54"/>
<evidence type="ECO:0000256" key="1">
    <source>
        <dbReference type="SAM" id="MobiDB-lite"/>
    </source>
</evidence>
<feature type="non-terminal residue" evidence="2">
    <location>
        <position position="1"/>
    </location>
</feature>
<feature type="non-terminal residue" evidence="2">
    <location>
        <position position="65"/>
    </location>
</feature>
<gene>
    <name evidence="2" type="ORF">M9458_005871</name>
</gene>
<organism evidence="2 3">
    <name type="scientific">Cirrhinus mrigala</name>
    <name type="common">Mrigala</name>
    <dbReference type="NCBI Taxonomy" id="683832"/>
    <lineage>
        <taxon>Eukaryota</taxon>
        <taxon>Metazoa</taxon>
        <taxon>Chordata</taxon>
        <taxon>Craniata</taxon>
        <taxon>Vertebrata</taxon>
        <taxon>Euteleostomi</taxon>
        <taxon>Actinopterygii</taxon>
        <taxon>Neopterygii</taxon>
        <taxon>Teleostei</taxon>
        <taxon>Ostariophysi</taxon>
        <taxon>Cypriniformes</taxon>
        <taxon>Cyprinidae</taxon>
        <taxon>Labeoninae</taxon>
        <taxon>Labeonini</taxon>
        <taxon>Cirrhinus</taxon>
    </lineage>
</organism>
<sequence>LATKQRDAESWPNVTAARKRSFHLSGVRDSTYADKSASGGMNGGMGRNGRTPLEERPASAKISNG</sequence>
<proteinExistence type="predicted"/>
<accession>A0ABD0RG54</accession>
<dbReference type="Proteomes" id="UP001529510">
    <property type="component" value="Unassembled WGS sequence"/>
</dbReference>
<dbReference type="EMBL" id="JAMKFB020000003">
    <property type="protein sequence ID" value="KAL0197331.1"/>
    <property type="molecule type" value="Genomic_DNA"/>
</dbReference>
<comment type="caution">
    <text evidence="2">The sequence shown here is derived from an EMBL/GenBank/DDBJ whole genome shotgun (WGS) entry which is preliminary data.</text>
</comment>
<name>A0ABD0RG54_CIRMR</name>